<feature type="transmembrane region" description="Helical" evidence="5">
    <location>
        <begin position="7"/>
        <end position="39"/>
    </location>
</feature>
<keyword evidence="4 5" id="KW-0472">Membrane</keyword>
<feature type="domain" description="NfeD-like C-terminal" evidence="6">
    <location>
        <begin position="88"/>
        <end position="145"/>
    </location>
</feature>
<dbReference type="GeneID" id="24818175"/>
<reference evidence="7 8" key="1">
    <citation type="journal article" date="2014" name="Appl. Environ. Microbiol.">
        <title>Comparative Genome Analysis of 'Candidatus Methanoplasma termitum' Indicates a New Mode of Energy Metabolism in the Seventh Order of Methanogens.</title>
        <authorList>
            <person name="Lang K."/>
            <person name="Schuldes J."/>
            <person name="Klingl A."/>
            <person name="Poehlein A."/>
            <person name="Daniel R."/>
            <person name="Brune A."/>
        </authorList>
    </citation>
    <scope>NUCLEOTIDE SEQUENCE [LARGE SCALE GENOMIC DNA]</scope>
    <source>
        <strain evidence="8">Mpt1</strain>
    </source>
</reference>
<dbReference type="EMBL" id="CP010070">
    <property type="protein sequence ID" value="AIZ56397.1"/>
    <property type="molecule type" value="Genomic_DNA"/>
</dbReference>
<dbReference type="InterPro" id="IPR002810">
    <property type="entry name" value="NfeD-like_C"/>
</dbReference>
<evidence type="ECO:0000256" key="1">
    <source>
        <dbReference type="ARBA" id="ARBA00004141"/>
    </source>
</evidence>
<dbReference type="SUPFAM" id="SSF141322">
    <property type="entry name" value="NfeD domain-like"/>
    <property type="match status" value="1"/>
</dbReference>
<dbReference type="Pfam" id="PF01957">
    <property type="entry name" value="NfeD"/>
    <property type="match status" value="1"/>
</dbReference>
<evidence type="ECO:0000259" key="6">
    <source>
        <dbReference type="Pfam" id="PF01957"/>
    </source>
</evidence>
<evidence type="ECO:0000256" key="4">
    <source>
        <dbReference type="ARBA" id="ARBA00023136"/>
    </source>
</evidence>
<dbReference type="RefSeq" id="WP_048111788.1">
    <property type="nucleotide sequence ID" value="NZ_CP010070.1"/>
</dbReference>
<dbReference type="HOGENOM" id="CLU_116732_3_0_2"/>
<feature type="transmembrane region" description="Helical" evidence="5">
    <location>
        <begin position="51"/>
        <end position="70"/>
    </location>
</feature>
<dbReference type="GO" id="GO:0016020">
    <property type="term" value="C:membrane"/>
    <property type="evidence" value="ECO:0007669"/>
    <property type="project" value="UniProtKB-SubCell"/>
</dbReference>
<dbReference type="InterPro" id="IPR012340">
    <property type="entry name" value="NA-bd_OB-fold"/>
</dbReference>
<dbReference type="STRING" id="1577791.Mpt1_c05060"/>
<organism evidence="7 8">
    <name type="scientific">Candidatus Methanoplasma termitum</name>
    <dbReference type="NCBI Taxonomy" id="1577791"/>
    <lineage>
        <taxon>Archaea</taxon>
        <taxon>Methanobacteriati</taxon>
        <taxon>Thermoplasmatota</taxon>
        <taxon>Thermoplasmata</taxon>
        <taxon>Methanomassiliicoccales</taxon>
        <taxon>Methanomassiliicoccaceae</taxon>
        <taxon>Candidatus Methanoplasma</taxon>
    </lineage>
</organism>
<dbReference type="PANTHER" id="PTHR33507">
    <property type="entry name" value="INNER MEMBRANE PROTEIN YBBJ"/>
    <property type="match status" value="1"/>
</dbReference>
<evidence type="ECO:0000256" key="2">
    <source>
        <dbReference type="ARBA" id="ARBA00022692"/>
    </source>
</evidence>
<evidence type="ECO:0000313" key="8">
    <source>
        <dbReference type="Proteomes" id="UP000030787"/>
    </source>
</evidence>
<dbReference type="Proteomes" id="UP000030787">
    <property type="component" value="Chromosome"/>
</dbReference>
<name>A0A0A7LDJ3_9ARCH</name>
<evidence type="ECO:0000313" key="7">
    <source>
        <dbReference type="EMBL" id="AIZ56397.1"/>
    </source>
</evidence>
<dbReference type="AlphaFoldDB" id="A0A0A7LDJ3"/>
<protein>
    <recommendedName>
        <fullName evidence="6">NfeD-like C-terminal domain-containing protein</fullName>
    </recommendedName>
</protein>
<gene>
    <name evidence="7" type="ORF">Mpt1_c05060</name>
</gene>
<dbReference type="InterPro" id="IPR052165">
    <property type="entry name" value="Membrane_assoc_protease"/>
</dbReference>
<accession>A0A0A7LDJ3</accession>
<evidence type="ECO:0000256" key="3">
    <source>
        <dbReference type="ARBA" id="ARBA00022989"/>
    </source>
</evidence>
<evidence type="ECO:0000256" key="5">
    <source>
        <dbReference type="SAM" id="Phobius"/>
    </source>
</evidence>
<comment type="subcellular location">
    <subcellularLocation>
        <location evidence="1">Membrane</location>
        <topology evidence="1">Multi-pass membrane protein</topology>
    </subcellularLocation>
</comment>
<dbReference type="Gene3D" id="2.40.50.140">
    <property type="entry name" value="Nucleic acid-binding proteins"/>
    <property type="match status" value="1"/>
</dbReference>
<proteinExistence type="predicted"/>
<dbReference type="KEGG" id="mear:Mpt1_c05060"/>
<sequence>MEPIAIVLIIIGLVLLTIEALTPGFFAVIPGAVLVVLGILGYFIDGFFENVLLLVGSAIIVTLVVSFITIKGYQKLAKPEPPTTTVASSLIGRGGVVTVDVRPGNLKGKVKIGSESWSATSEDHIKVGTDVIVYDAEGVHVKVRKTSDP</sequence>
<keyword evidence="8" id="KW-1185">Reference proteome</keyword>
<keyword evidence="2 5" id="KW-0812">Transmembrane</keyword>
<keyword evidence="3 5" id="KW-1133">Transmembrane helix</keyword>